<dbReference type="Proteomes" id="UP000254133">
    <property type="component" value="Unassembled WGS sequence"/>
</dbReference>
<evidence type="ECO:0000313" key="2">
    <source>
        <dbReference type="Proteomes" id="UP000254133"/>
    </source>
</evidence>
<organism evidence="1 2">
    <name type="scientific">Moraxella bovis</name>
    <dbReference type="NCBI Taxonomy" id="476"/>
    <lineage>
        <taxon>Bacteria</taxon>
        <taxon>Pseudomonadati</taxon>
        <taxon>Pseudomonadota</taxon>
        <taxon>Gammaproteobacteria</taxon>
        <taxon>Moraxellales</taxon>
        <taxon>Moraxellaceae</taxon>
        <taxon>Moraxella</taxon>
    </lineage>
</organism>
<evidence type="ECO:0000313" key="1">
    <source>
        <dbReference type="EMBL" id="STY90469.1"/>
    </source>
</evidence>
<dbReference type="EMBL" id="UGPZ01000002">
    <property type="protein sequence ID" value="STY90469.1"/>
    <property type="molecule type" value="Genomic_DNA"/>
</dbReference>
<dbReference type="RefSeq" id="WP_078274274.1">
    <property type="nucleotide sequence ID" value="NZ_CP087817.1"/>
</dbReference>
<name>A0A1T0A0L6_MORBO</name>
<protein>
    <submittedName>
        <fullName evidence="1">Domain of uncharacterized function (DUF3841)</fullName>
    </submittedName>
</protein>
<accession>A0A1T0A0L6</accession>
<gene>
    <name evidence="1" type="ORF">NCTC9426_00485</name>
</gene>
<reference evidence="1 2" key="1">
    <citation type="submission" date="2018-06" db="EMBL/GenBank/DDBJ databases">
        <authorList>
            <consortium name="Pathogen Informatics"/>
            <person name="Doyle S."/>
        </authorList>
    </citation>
    <scope>NUCLEOTIDE SEQUENCE [LARGE SCALE GENOMIC DNA]</scope>
    <source>
        <strain evidence="1 2">NCTC9426</strain>
    </source>
</reference>
<proteinExistence type="predicted"/>
<dbReference type="Pfam" id="PF12952">
    <property type="entry name" value="DUF3841"/>
    <property type="match status" value="1"/>
</dbReference>
<dbReference type="InterPro" id="IPR024211">
    <property type="entry name" value="DUF3841"/>
</dbReference>
<sequence>MFTLWTVPPVSDYEILRRDGVYHTDPALVDEHRLFAYHWIADELAKRTPPPSNVTLPVWAWYHAHRANKPKPDLRKSGHLPKGERGVRIEFTLPKERVLLSNFDGWHAVLNDWCFALDDDEYEHYERLEQTLPPDEFQSIKE</sequence>
<dbReference type="AlphaFoldDB" id="A0A1T0A0L6"/>